<gene>
    <name evidence="3" type="ORF">AAEO59_14345</name>
</gene>
<dbReference type="NCBIfam" id="TIGR04183">
    <property type="entry name" value="Por_Secre_tail"/>
    <property type="match status" value="1"/>
</dbReference>
<dbReference type="InterPro" id="IPR026444">
    <property type="entry name" value="Secre_tail"/>
</dbReference>
<feature type="domain" description="Secretion system C-terminal sorting" evidence="2">
    <location>
        <begin position="3"/>
        <end position="76"/>
    </location>
</feature>
<dbReference type="RefSeq" id="WP_341701436.1">
    <property type="nucleotide sequence ID" value="NZ_JBBYHU010000037.1"/>
</dbReference>
<dbReference type="Pfam" id="PF18962">
    <property type="entry name" value="Por_Secre_tail"/>
    <property type="match status" value="1"/>
</dbReference>
<evidence type="ECO:0000259" key="2">
    <source>
        <dbReference type="Pfam" id="PF18962"/>
    </source>
</evidence>
<keyword evidence="1" id="KW-0732">Signal</keyword>
<evidence type="ECO:0000313" key="3">
    <source>
        <dbReference type="EMBL" id="MEL1242235.1"/>
    </source>
</evidence>
<dbReference type="EMBL" id="JBBYHU010000037">
    <property type="protein sequence ID" value="MEL1242235.1"/>
    <property type="molecule type" value="Genomic_DNA"/>
</dbReference>
<accession>A0ABU9HQ10</accession>
<reference evidence="3 4" key="1">
    <citation type="submission" date="2024-04" db="EMBL/GenBank/DDBJ databases">
        <title>Flavobacterium sp. DGU99 16S ribosomal RNA gene Genome sequencing and assembly.</title>
        <authorList>
            <person name="Park S."/>
        </authorList>
    </citation>
    <scope>NUCLEOTIDE SEQUENCE [LARGE SCALE GENOMIC DNA]</scope>
    <source>
        <strain evidence="3 4">DGU99</strain>
    </source>
</reference>
<comment type="caution">
    <text evidence="3">The sequence shown here is derived from an EMBL/GenBank/DDBJ whole genome shotgun (WGS) entry which is preliminary data.</text>
</comment>
<sequence>MVVYPNPVAGNSFKLNFELKEQTPVSMRIYDLNGILKSQQQLITSGIGMQEQIIPFSAPSGNYILNLYYNNQVIKTIFN</sequence>
<proteinExistence type="predicted"/>
<evidence type="ECO:0000313" key="4">
    <source>
        <dbReference type="Proteomes" id="UP001398556"/>
    </source>
</evidence>
<keyword evidence="4" id="KW-1185">Reference proteome</keyword>
<organism evidence="3 4">
    <name type="scientific">Flavobacterium flavipallidum</name>
    <dbReference type="NCBI Taxonomy" id="3139140"/>
    <lineage>
        <taxon>Bacteria</taxon>
        <taxon>Pseudomonadati</taxon>
        <taxon>Bacteroidota</taxon>
        <taxon>Flavobacteriia</taxon>
        <taxon>Flavobacteriales</taxon>
        <taxon>Flavobacteriaceae</taxon>
        <taxon>Flavobacterium</taxon>
    </lineage>
</organism>
<name>A0ABU9HQ10_9FLAO</name>
<protein>
    <submittedName>
        <fullName evidence="3">T9SS type A sorting domain-containing protein</fullName>
    </submittedName>
</protein>
<evidence type="ECO:0000256" key="1">
    <source>
        <dbReference type="ARBA" id="ARBA00022729"/>
    </source>
</evidence>
<dbReference type="Proteomes" id="UP001398556">
    <property type="component" value="Unassembled WGS sequence"/>
</dbReference>